<dbReference type="KEGG" id="ypa:YPA_3962"/>
<dbReference type="AlphaFoldDB" id="A0A0E1P279"/>
<dbReference type="PANTHER" id="PTHR35145">
    <property type="entry name" value="CYTOPLASMIC PROTEIN-RELATED"/>
    <property type="match status" value="1"/>
</dbReference>
<dbReference type="InterPro" id="IPR038056">
    <property type="entry name" value="YjbR-like_sf"/>
</dbReference>
<evidence type="ECO:0000313" key="2">
    <source>
        <dbReference type="Proteomes" id="UP000001971"/>
    </source>
</evidence>
<proteinExistence type="predicted"/>
<sequence>MNHSALLEYCLSKPGAEQCEHEQWQTNQIKVADVMFAMVGNIGGRPSISLKSSPKLAERLREQHPEIVPSEHLNKTHWNTVFLDGKLPNSQFYTLIDHSYQLVLQGLPEQRRQDLSSHL</sequence>
<dbReference type="GeneID" id="57974282"/>
<dbReference type="Pfam" id="PF04237">
    <property type="entry name" value="YjbR"/>
    <property type="match status" value="1"/>
</dbReference>
<evidence type="ECO:0000313" key="1">
    <source>
        <dbReference type="EMBL" id="ABG15923.1"/>
    </source>
</evidence>
<gene>
    <name evidence="1" type="ordered locus">YPA_3962</name>
</gene>
<dbReference type="PANTHER" id="PTHR35145:SF3">
    <property type="entry name" value="CYTOPLASMIC PROTEIN"/>
    <property type="match status" value="1"/>
</dbReference>
<dbReference type="Gene3D" id="3.90.1150.30">
    <property type="match status" value="1"/>
</dbReference>
<dbReference type="Proteomes" id="UP000001971">
    <property type="component" value="Chromosome"/>
</dbReference>
<organism evidence="1 2">
    <name type="scientific">Yersinia pestis bv. Antiqua (strain Antiqua)</name>
    <dbReference type="NCBI Taxonomy" id="360102"/>
    <lineage>
        <taxon>Bacteria</taxon>
        <taxon>Pseudomonadati</taxon>
        <taxon>Pseudomonadota</taxon>
        <taxon>Gammaproteobacteria</taxon>
        <taxon>Enterobacterales</taxon>
        <taxon>Yersiniaceae</taxon>
        <taxon>Yersinia</taxon>
    </lineage>
</organism>
<dbReference type="InterPro" id="IPR058532">
    <property type="entry name" value="YjbR/MT2646/Rv2570-like"/>
</dbReference>
<protein>
    <recommendedName>
        <fullName evidence="3">Protein yjbR</fullName>
    </recommendedName>
</protein>
<dbReference type="SUPFAM" id="SSF142906">
    <property type="entry name" value="YjbR-like"/>
    <property type="match status" value="1"/>
</dbReference>
<dbReference type="PATRIC" id="fig|360102.15.peg.2528"/>
<dbReference type="RefSeq" id="WP_002209098.1">
    <property type="nucleotide sequence ID" value="NC_008150.1"/>
</dbReference>
<accession>A0A0E1P279</accession>
<reference evidence="1 2" key="1">
    <citation type="journal article" date="2006" name="J. Bacteriol.">
        <title>Complete genome sequence of Yersinia pestis strains Antiqua and Nepal516: evidence of gene reduction in an emerging pathogen.</title>
        <authorList>
            <person name="Chain P.S."/>
            <person name="Hu P."/>
            <person name="Malfatti S.A."/>
            <person name="Radnedge L."/>
            <person name="Larimer F."/>
            <person name="Vergez L.M."/>
            <person name="Worsham P."/>
            <person name="Chu M.C."/>
            <person name="Andersen G.L."/>
        </authorList>
    </citation>
    <scope>NUCLEOTIDE SEQUENCE [LARGE SCALE GENOMIC DNA]</scope>
    <source>
        <strain evidence="1 2">Antiqua</strain>
    </source>
</reference>
<dbReference type="HOGENOM" id="CLU_105851_1_2_6"/>
<dbReference type="InterPro" id="IPR007351">
    <property type="entry name" value="YjbR"/>
</dbReference>
<name>A0A0E1P279_YERPA</name>
<dbReference type="EMBL" id="CP000308">
    <property type="protein sequence ID" value="ABG15923.1"/>
    <property type="molecule type" value="Genomic_DNA"/>
</dbReference>
<evidence type="ECO:0008006" key="3">
    <source>
        <dbReference type="Google" id="ProtNLM"/>
    </source>
</evidence>